<evidence type="ECO:0000256" key="4">
    <source>
        <dbReference type="PROSITE-ProRule" id="PRU00221"/>
    </source>
</evidence>
<feature type="compositionally biased region" description="Basic and acidic residues" evidence="5">
    <location>
        <begin position="159"/>
        <end position="187"/>
    </location>
</feature>
<feature type="compositionally biased region" description="Low complexity" evidence="5">
    <location>
        <begin position="110"/>
        <end position="120"/>
    </location>
</feature>
<dbReference type="InterPro" id="IPR005108">
    <property type="entry name" value="HELP"/>
</dbReference>
<evidence type="ECO:0000256" key="5">
    <source>
        <dbReference type="SAM" id="MobiDB-lite"/>
    </source>
</evidence>
<dbReference type="InterPro" id="IPR050630">
    <property type="entry name" value="WD_repeat_EMAP"/>
</dbReference>
<gene>
    <name evidence="7" type="ORF">RRG08_018343</name>
</gene>
<protein>
    <recommendedName>
        <fullName evidence="6">Doublecortin domain-containing protein</fullName>
    </recommendedName>
</protein>
<proteinExistence type="inferred from homology"/>
<dbReference type="InterPro" id="IPR011047">
    <property type="entry name" value="Quinoprotein_ADH-like_sf"/>
</dbReference>
<dbReference type="SUPFAM" id="SSF50998">
    <property type="entry name" value="Quinoprotein alcohol dehydrogenase-like"/>
    <property type="match status" value="1"/>
</dbReference>
<dbReference type="GO" id="GO:0000226">
    <property type="term" value="P:microtubule cytoskeleton organization"/>
    <property type="evidence" value="ECO:0007669"/>
    <property type="project" value="TreeGrafter"/>
</dbReference>
<feature type="compositionally biased region" description="Basic and acidic residues" evidence="5">
    <location>
        <begin position="619"/>
        <end position="633"/>
    </location>
</feature>
<evidence type="ECO:0000313" key="8">
    <source>
        <dbReference type="Proteomes" id="UP001283361"/>
    </source>
</evidence>
<sequence length="1315" mass="147268">MDAPDQREQPSPSPSETERLNRSDSPSGRANQEVEGQVEDFDQHDQVNPDSDNLATESAEPQIQDSSTGNEADKQENKQELVGDPDEEEHIEARESRPDQVPRSPSPNSGLEAGLEQLQGGEDREKAEKVPDYLASRDQEKTRQTTPRPPLDGEETEQAVDRGRQEEEDKPRMDDILQDLEDKERNGEIPQQETERYDEDSREDLRQIEVEEEEEEEEEDRGRQPVPPQTNRVPGGRGRARRDASPGKSVRPGRLPGRGGPLMNGGGRGVTRQDKILNKRNSFNRTSLPQIGSSSYENGDGPNGHAYKGKEVRTRLNYSVDDVNYPPRGHSDDDELNSSESDAVDAYNQPWADDDERYEESNLQDNRRREQFTTGGNQMTTKEDYKGKRVWFFRNGDIHYKPKQILINSRIYQSLEHLLVGLSQVVETSTGVKYVFSWPEGKEVKSLTEFQNGKYYVCSSTRQLQRVDYGNSREGPWRAGKIDRNENFLFQKNGKVQSPLRRPRVLTIISNMYRDSREKLILNTNSQMNFEDILTDIVNMVNIPNPPVRALYTERRPHQKVQSYSQLIRDFADHDNFLACGEEMVPLELAGNNNNNNRRGVNSVPGSVDGSRMAGKRNARSDISRINEDRDLSPGRSSDFTTVKAQGQGQIKGRRRKTDSVRVDINGKTREFFPPTTIDEEDDGTKPDKKLRLDWVYGFRGRDVKQNLVVLPSSGELVYFVAAVVVLYDRKFASQRHYLGHSEEVTCLAVHPNGRFVATGQNAGKTLDTGAHVRVWDGVSLSTYAVVGLGSLQVGVTCINFSERDAQGLNGGDLASGDLLMAMDDSDRHVLTVWEWQTEKMVAKTTTTTDPVVSGCFYPVDESILVTYGREHVHFWRLFWDKGRKVMRDRLSGNFEDDVPKFVTSLCFSPTGDVITGDSTGAILIWSRDNSSVFSVNEDLSLQTRKAHKKSVSALCMLGDGTLLSGGGNEVKAWDSISNYCLVKERVLPESAGHVRSLVPMSAGGLDGSIFVSTTRNKVLEGSLQLKFKVVIQGHVEELWAVESHPLEQTFVSAGHDQTVVKWSAVSHAPVWRVNVENPCTSISIDPKGRLIALGTTAGKVVVLNSYNGIQLTTLLVGGAQVNALSFSPDGRRLAVGTFDGVTQIHYLTDEGQRFFSPEVTALKHNNMFIMHIDWSVDCKFLQACLGDYDIIYWDLNTCQKVKASRSMRDVKWATHNCPVGHSVIGPWQNLDRGEVINVVSRSQYRDLAMVGDSRGRARLYRWPCSQLKSGFHNTKTYSSNVTCATFTCDDAYVITSGGNDAALMQFSVLDPVNT</sequence>
<evidence type="ECO:0000256" key="1">
    <source>
        <dbReference type="ARBA" id="ARBA00006489"/>
    </source>
</evidence>
<feature type="compositionally biased region" description="Basic and acidic residues" evidence="5">
    <location>
        <begin position="91"/>
        <end position="100"/>
    </location>
</feature>
<dbReference type="Proteomes" id="UP001283361">
    <property type="component" value="Unassembled WGS sequence"/>
</dbReference>
<dbReference type="PROSITE" id="PS50309">
    <property type="entry name" value="DC"/>
    <property type="match status" value="2"/>
</dbReference>
<feature type="compositionally biased region" description="Polar residues" evidence="5">
    <location>
        <begin position="48"/>
        <end position="70"/>
    </location>
</feature>
<dbReference type="InterPro" id="IPR015943">
    <property type="entry name" value="WD40/YVTN_repeat-like_dom_sf"/>
</dbReference>
<evidence type="ECO:0000256" key="3">
    <source>
        <dbReference type="ARBA" id="ARBA00022737"/>
    </source>
</evidence>
<comment type="similarity">
    <text evidence="1">Belongs to the WD repeat EMAP family.</text>
</comment>
<dbReference type="GO" id="GO:0008017">
    <property type="term" value="F:microtubule binding"/>
    <property type="evidence" value="ECO:0007669"/>
    <property type="project" value="TreeGrafter"/>
</dbReference>
<feature type="region of interest" description="Disordered" evidence="5">
    <location>
        <begin position="1"/>
        <end position="381"/>
    </location>
</feature>
<dbReference type="InterPro" id="IPR055439">
    <property type="entry name" value="Beta-prop_EML_1st"/>
</dbReference>
<dbReference type="InterPro" id="IPR055442">
    <property type="entry name" value="Beta-prop_EML-like_2nd"/>
</dbReference>
<evidence type="ECO:0000256" key="2">
    <source>
        <dbReference type="ARBA" id="ARBA00022574"/>
    </source>
</evidence>
<dbReference type="PANTHER" id="PTHR13720:SF55">
    <property type="entry name" value="ECHINODERM MICROTUBULE-ASSOCIATED PROTEIN-LIKE CG42247"/>
    <property type="match status" value="1"/>
</dbReference>
<reference evidence="7" key="1">
    <citation type="journal article" date="2023" name="G3 (Bethesda)">
        <title>A reference genome for the long-term kleptoplast-retaining sea slug Elysia crispata morphotype clarki.</title>
        <authorList>
            <person name="Eastman K.E."/>
            <person name="Pendleton A.L."/>
            <person name="Shaikh M.A."/>
            <person name="Suttiyut T."/>
            <person name="Ogas R."/>
            <person name="Tomko P."/>
            <person name="Gavelis G."/>
            <person name="Widhalm J.R."/>
            <person name="Wisecaver J.H."/>
        </authorList>
    </citation>
    <scope>NUCLEOTIDE SEQUENCE</scope>
    <source>
        <strain evidence="7">ECLA1</strain>
    </source>
</reference>
<feature type="compositionally biased region" description="Polar residues" evidence="5">
    <location>
        <begin position="635"/>
        <end position="649"/>
    </location>
</feature>
<accession>A0AAE1CQ48</accession>
<feature type="domain" description="Doublecortin" evidence="6">
    <location>
        <begin position="388"/>
        <end position="470"/>
    </location>
</feature>
<dbReference type="SMART" id="SM00320">
    <property type="entry name" value="WD40"/>
    <property type="match status" value="9"/>
</dbReference>
<evidence type="ECO:0000313" key="7">
    <source>
        <dbReference type="EMBL" id="KAK3727359.1"/>
    </source>
</evidence>
<feature type="domain" description="Doublecortin" evidence="6">
    <location>
        <begin position="504"/>
        <end position="590"/>
    </location>
</feature>
<feature type="compositionally biased region" description="Gly residues" evidence="5">
    <location>
        <begin position="256"/>
        <end position="269"/>
    </location>
</feature>
<dbReference type="SMART" id="SM00537">
    <property type="entry name" value="DCX"/>
    <property type="match status" value="1"/>
</dbReference>
<feature type="compositionally biased region" description="Acidic residues" evidence="5">
    <location>
        <begin position="210"/>
        <end position="219"/>
    </location>
</feature>
<feature type="compositionally biased region" description="Polar residues" evidence="5">
    <location>
        <begin position="279"/>
        <end position="297"/>
    </location>
</feature>
<feature type="compositionally biased region" description="Basic and acidic residues" evidence="5">
    <location>
        <begin position="71"/>
        <end position="81"/>
    </location>
</feature>
<dbReference type="Gene3D" id="2.130.10.10">
    <property type="entry name" value="YVTN repeat-like/Quinoprotein amine dehydrogenase"/>
    <property type="match status" value="2"/>
</dbReference>
<feature type="repeat" description="WD" evidence="4">
    <location>
        <begin position="1032"/>
        <end position="1064"/>
    </location>
</feature>
<name>A0AAE1CQ48_9GAST</name>
<organism evidence="7 8">
    <name type="scientific">Elysia crispata</name>
    <name type="common">lettuce slug</name>
    <dbReference type="NCBI Taxonomy" id="231223"/>
    <lineage>
        <taxon>Eukaryota</taxon>
        <taxon>Metazoa</taxon>
        <taxon>Spiralia</taxon>
        <taxon>Lophotrochozoa</taxon>
        <taxon>Mollusca</taxon>
        <taxon>Gastropoda</taxon>
        <taxon>Heterobranchia</taxon>
        <taxon>Euthyneura</taxon>
        <taxon>Panpulmonata</taxon>
        <taxon>Sacoglossa</taxon>
        <taxon>Placobranchoidea</taxon>
        <taxon>Plakobranchidae</taxon>
        <taxon>Elysia</taxon>
    </lineage>
</organism>
<comment type="caution">
    <text evidence="7">The sequence shown here is derived from an EMBL/GenBank/DDBJ whole genome shotgun (WGS) entry which is preliminary data.</text>
</comment>
<dbReference type="InterPro" id="IPR001680">
    <property type="entry name" value="WD40_rpt"/>
</dbReference>
<dbReference type="SUPFAM" id="SSF50960">
    <property type="entry name" value="TolB, C-terminal domain"/>
    <property type="match status" value="1"/>
</dbReference>
<dbReference type="Pfam" id="PF03451">
    <property type="entry name" value="HELP"/>
    <property type="match status" value="1"/>
</dbReference>
<evidence type="ECO:0000259" key="6">
    <source>
        <dbReference type="PROSITE" id="PS50309"/>
    </source>
</evidence>
<dbReference type="Pfam" id="PF03607">
    <property type="entry name" value="DCX"/>
    <property type="match status" value="1"/>
</dbReference>
<feature type="region of interest" description="Disordered" evidence="5">
    <location>
        <begin position="591"/>
        <end position="659"/>
    </location>
</feature>
<keyword evidence="2 4" id="KW-0853">WD repeat</keyword>
<dbReference type="GO" id="GO:0072686">
    <property type="term" value="C:mitotic spindle"/>
    <property type="evidence" value="ECO:0007669"/>
    <property type="project" value="TreeGrafter"/>
</dbReference>
<dbReference type="PANTHER" id="PTHR13720">
    <property type="entry name" value="WD-40 REPEAT PROTEIN"/>
    <property type="match status" value="1"/>
</dbReference>
<dbReference type="Pfam" id="PF23414">
    <property type="entry name" value="Beta-prop_EML_2"/>
    <property type="match status" value="1"/>
</dbReference>
<dbReference type="CDD" id="cd01617">
    <property type="entry name" value="DCX"/>
    <property type="match status" value="1"/>
</dbReference>
<dbReference type="InterPro" id="IPR003533">
    <property type="entry name" value="Doublecortin_dom"/>
</dbReference>
<dbReference type="InterPro" id="IPR036572">
    <property type="entry name" value="Doublecortin_dom_sf"/>
</dbReference>
<dbReference type="GO" id="GO:0035556">
    <property type="term" value="P:intracellular signal transduction"/>
    <property type="evidence" value="ECO:0007669"/>
    <property type="project" value="InterPro"/>
</dbReference>
<dbReference type="PROSITE" id="PS50082">
    <property type="entry name" value="WD_REPEATS_2"/>
    <property type="match status" value="1"/>
</dbReference>
<dbReference type="Gene3D" id="3.10.20.230">
    <property type="entry name" value="Doublecortin domain"/>
    <property type="match status" value="2"/>
</dbReference>
<dbReference type="EMBL" id="JAWDGP010007244">
    <property type="protein sequence ID" value="KAK3727359.1"/>
    <property type="molecule type" value="Genomic_DNA"/>
</dbReference>
<feature type="compositionally biased region" description="Basic and acidic residues" evidence="5">
    <location>
        <begin position="121"/>
        <end position="143"/>
    </location>
</feature>
<keyword evidence="3" id="KW-0677">Repeat</keyword>
<dbReference type="SUPFAM" id="SSF89837">
    <property type="entry name" value="Doublecortin (DC)"/>
    <property type="match status" value="2"/>
</dbReference>
<keyword evidence="8" id="KW-1185">Reference proteome</keyword>
<dbReference type="Pfam" id="PF23409">
    <property type="entry name" value="Beta-prop_EML"/>
    <property type="match status" value="1"/>
</dbReference>